<gene>
    <name evidence="2" type="ORF">ACFQ14_05145</name>
</gene>
<feature type="compositionally biased region" description="Pro residues" evidence="1">
    <location>
        <begin position="63"/>
        <end position="98"/>
    </location>
</feature>
<name>A0ABW3FDZ5_9HYPH</name>
<feature type="compositionally biased region" description="Basic and acidic residues" evidence="1">
    <location>
        <begin position="319"/>
        <end position="340"/>
    </location>
</feature>
<evidence type="ECO:0000313" key="3">
    <source>
        <dbReference type="Proteomes" id="UP001597101"/>
    </source>
</evidence>
<dbReference type="EMBL" id="JBHTJV010000003">
    <property type="protein sequence ID" value="MFD0915787.1"/>
    <property type="molecule type" value="Genomic_DNA"/>
</dbReference>
<sequence length="340" mass="35537">MTVLIIQTLLLMAIAFILGCILGCLLRNLFGSAEAETPSVGTAVAAGTGAAVAAGAARVAAPTPTPTPTPAPAPTPSAPLAPTPPPVPKPPMPTPPVTKPAAPAAPLVSATPTPKPKPKPKAAAKPKARKAPAKKSAPKPSAANKDNLRMISGIGPQNEARLNNLGIYQFAQIASWKAKDEAHYGEVLAFPGRIEREEWVKQAKELAKGKTTEFASRVAAGQVGTSLGKADAGSVGKEPKGLLKKARGGKPDNLTLIDGVGNAIEQKMFKLGIYHFDQVAEMSDAEITWLGNMVGFPGRPERENWREESKVLGAGGTTEHAKRVERGQIKTSRKSTDDEK</sequence>
<evidence type="ECO:0000313" key="2">
    <source>
        <dbReference type="EMBL" id="MFD0915787.1"/>
    </source>
</evidence>
<dbReference type="PRINTS" id="PR01217">
    <property type="entry name" value="PRICHEXTENSN"/>
</dbReference>
<protein>
    <recommendedName>
        <fullName evidence="4">Flap endonuclease-1-like 5' DNA nuclease</fullName>
    </recommendedName>
</protein>
<feature type="compositionally biased region" description="Low complexity" evidence="1">
    <location>
        <begin position="99"/>
        <end position="112"/>
    </location>
</feature>
<feature type="region of interest" description="Disordered" evidence="1">
    <location>
        <begin position="60"/>
        <end position="147"/>
    </location>
</feature>
<reference evidence="3" key="1">
    <citation type="journal article" date="2019" name="Int. J. Syst. Evol. Microbiol.">
        <title>The Global Catalogue of Microorganisms (GCM) 10K type strain sequencing project: providing services to taxonomists for standard genome sequencing and annotation.</title>
        <authorList>
            <consortium name="The Broad Institute Genomics Platform"/>
            <consortium name="The Broad Institute Genome Sequencing Center for Infectious Disease"/>
            <person name="Wu L."/>
            <person name="Ma J."/>
        </authorList>
    </citation>
    <scope>NUCLEOTIDE SEQUENCE [LARGE SCALE GENOMIC DNA]</scope>
    <source>
        <strain evidence="3">CCUG 60023</strain>
    </source>
</reference>
<evidence type="ECO:0008006" key="4">
    <source>
        <dbReference type="Google" id="ProtNLM"/>
    </source>
</evidence>
<accession>A0ABW3FDZ5</accession>
<feature type="compositionally biased region" description="Basic and acidic residues" evidence="1">
    <location>
        <begin position="301"/>
        <end position="310"/>
    </location>
</feature>
<keyword evidence="3" id="KW-1185">Reference proteome</keyword>
<dbReference type="RefSeq" id="WP_377211634.1">
    <property type="nucleotide sequence ID" value="NZ_JBHTJV010000003.1"/>
</dbReference>
<feature type="region of interest" description="Disordered" evidence="1">
    <location>
        <begin position="227"/>
        <end position="246"/>
    </location>
</feature>
<feature type="compositionally biased region" description="Basic residues" evidence="1">
    <location>
        <begin position="116"/>
        <end position="137"/>
    </location>
</feature>
<feature type="region of interest" description="Disordered" evidence="1">
    <location>
        <begin position="301"/>
        <end position="340"/>
    </location>
</feature>
<evidence type="ECO:0000256" key="1">
    <source>
        <dbReference type="SAM" id="MobiDB-lite"/>
    </source>
</evidence>
<organism evidence="2 3">
    <name type="scientific">Pseudahrensia aquimaris</name>
    <dbReference type="NCBI Taxonomy" id="744461"/>
    <lineage>
        <taxon>Bacteria</taxon>
        <taxon>Pseudomonadati</taxon>
        <taxon>Pseudomonadota</taxon>
        <taxon>Alphaproteobacteria</taxon>
        <taxon>Hyphomicrobiales</taxon>
        <taxon>Ahrensiaceae</taxon>
        <taxon>Pseudahrensia</taxon>
    </lineage>
</organism>
<dbReference type="Proteomes" id="UP001597101">
    <property type="component" value="Unassembled WGS sequence"/>
</dbReference>
<comment type="caution">
    <text evidence="2">The sequence shown here is derived from an EMBL/GenBank/DDBJ whole genome shotgun (WGS) entry which is preliminary data.</text>
</comment>
<proteinExistence type="predicted"/>